<reference evidence="4" key="1">
    <citation type="submission" date="2020-10" db="EMBL/GenBank/DDBJ databases">
        <authorList>
            <person name="Gilroy R."/>
        </authorList>
    </citation>
    <scope>NUCLEOTIDE SEQUENCE</scope>
    <source>
        <strain evidence="4">ChiHcec3-11533</strain>
    </source>
</reference>
<evidence type="ECO:0000313" key="4">
    <source>
        <dbReference type="EMBL" id="HIU34276.1"/>
    </source>
</evidence>
<sequence length="437" mass="48814">MAHTIVSVESGSIAQKLGILAGDVLEEINGEPVVDFIDYQALCAEEKMCLVIRRGEEETSYTFEKDEYEPLGLEFSLPMMSSTRLCCNRCVFCFVDQLPAHVRPSLRVKDDDWRMSLMMGNYVTLTNVSDAELERIIRRHASPLYISVHCMDPDLRSRILGTPRGARLPEQLKKLRAGGVEFHCQAVLCPGLNDGAALEETIEKLVRLAPAARSLALVPVGLTRHREGLCALHKYSREEAAAVLEIAERWRKRLLEEIGTRFVFPSDEFYLQAQKPLPSDEEYEDYGQIDDGVGMLRLLETEFSDAYDELSPRLKGTSPGRKLAVACGVSAAPFLRDLLENHPVAGTQVRVCAVENQFFGPSVTVSGLLTGSDLMRAMAEEDCEKIFITECMLREGENVFLDDRTLEEVSRELGRPIIPVGRGGEMLLQAIVENRSE</sequence>
<evidence type="ECO:0000313" key="5">
    <source>
        <dbReference type="Proteomes" id="UP000824072"/>
    </source>
</evidence>
<dbReference type="AlphaFoldDB" id="A0A9D1ICV2"/>
<feature type="domain" description="DUF512" evidence="1">
    <location>
        <begin position="218"/>
        <end position="420"/>
    </location>
</feature>
<dbReference type="InterPro" id="IPR058240">
    <property type="entry name" value="rSAM_sf"/>
</dbReference>
<dbReference type="EMBL" id="DVMU01000156">
    <property type="protein sequence ID" value="HIU34276.1"/>
    <property type="molecule type" value="Genomic_DNA"/>
</dbReference>
<evidence type="ECO:0000259" key="1">
    <source>
        <dbReference type="Pfam" id="PF04459"/>
    </source>
</evidence>
<comment type="caution">
    <text evidence="4">The sequence shown here is derived from an EMBL/GenBank/DDBJ whole genome shotgun (WGS) entry which is preliminary data.</text>
</comment>
<organism evidence="4 5">
    <name type="scientific">Candidatus Pullichristensenella excrementigallinarum</name>
    <dbReference type="NCBI Taxonomy" id="2840907"/>
    <lineage>
        <taxon>Bacteria</taxon>
        <taxon>Bacillati</taxon>
        <taxon>Bacillota</taxon>
        <taxon>Clostridia</taxon>
        <taxon>Candidatus Pullichristensenella</taxon>
    </lineage>
</organism>
<dbReference type="Pfam" id="PF19238">
    <property type="entry name" value="Radical_SAM_2"/>
    <property type="match status" value="1"/>
</dbReference>
<dbReference type="InterPro" id="IPR007549">
    <property type="entry name" value="DUF512"/>
</dbReference>
<dbReference type="Pfam" id="PF04459">
    <property type="entry name" value="DUF512"/>
    <property type="match status" value="1"/>
</dbReference>
<protein>
    <submittedName>
        <fullName evidence="4">DUF512 domain-containing protein</fullName>
    </submittedName>
</protein>
<feature type="domain" description="PDZ" evidence="2">
    <location>
        <begin position="5"/>
        <end position="54"/>
    </location>
</feature>
<dbReference type="Proteomes" id="UP000824072">
    <property type="component" value="Unassembled WGS sequence"/>
</dbReference>
<dbReference type="SUPFAM" id="SSF102114">
    <property type="entry name" value="Radical SAM enzymes"/>
    <property type="match status" value="1"/>
</dbReference>
<dbReference type="InterPro" id="IPR013785">
    <property type="entry name" value="Aldolase_TIM"/>
</dbReference>
<dbReference type="Gene3D" id="2.30.42.10">
    <property type="match status" value="1"/>
</dbReference>
<dbReference type="Pfam" id="PF17820">
    <property type="entry name" value="PDZ_6"/>
    <property type="match status" value="1"/>
</dbReference>
<dbReference type="SUPFAM" id="SSF50156">
    <property type="entry name" value="PDZ domain-like"/>
    <property type="match status" value="1"/>
</dbReference>
<dbReference type="Gene3D" id="3.20.20.70">
    <property type="entry name" value="Aldolase class I"/>
    <property type="match status" value="1"/>
</dbReference>
<dbReference type="InterPro" id="IPR041489">
    <property type="entry name" value="PDZ_6"/>
</dbReference>
<evidence type="ECO:0000259" key="3">
    <source>
        <dbReference type="Pfam" id="PF19238"/>
    </source>
</evidence>
<proteinExistence type="predicted"/>
<dbReference type="InterPro" id="IPR045375">
    <property type="entry name" value="Put_radical_SAM-like_N"/>
</dbReference>
<name>A0A9D1ICV2_9FIRM</name>
<gene>
    <name evidence="4" type="ORF">IAB02_06915</name>
</gene>
<evidence type="ECO:0000259" key="2">
    <source>
        <dbReference type="Pfam" id="PF17820"/>
    </source>
</evidence>
<accession>A0A9D1ICV2</accession>
<dbReference type="InterPro" id="IPR036034">
    <property type="entry name" value="PDZ_sf"/>
</dbReference>
<reference evidence="4" key="2">
    <citation type="journal article" date="2021" name="PeerJ">
        <title>Extensive microbial diversity within the chicken gut microbiome revealed by metagenomics and culture.</title>
        <authorList>
            <person name="Gilroy R."/>
            <person name="Ravi A."/>
            <person name="Getino M."/>
            <person name="Pursley I."/>
            <person name="Horton D.L."/>
            <person name="Alikhan N.F."/>
            <person name="Baker D."/>
            <person name="Gharbi K."/>
            <person name="Hall N."/>
            <person name="Watson M."/>
            <person name="Adriaenssens E.M."/>
            <person name="Foster-Nyarko E."/>
            <person name="Jarju S."/>
            <person name="Secka A."/>
            <person name="Antonio M."/>
            <person name="Oren A."/>
            <person name="Chaudhuri R.R."/>
            <person name="La Ragione R."/>
            <person name="Hildebrand F."/>
            <person name="Pallen M.J."/>
        </authorList>
    </citation>
    <scope>NUCLEOTIDE SEQUENCE</scope>
    <source>
        <strain evidence="4">ChiHcec3-11533</strain>
    </source>
</reference>
<feature type="domain" description="Putative radical SAM N-terminal" evidence="3">
    <location>
        <begin position="65"/>
        <end position="214"/>
    </location>
</feature>